<dbReference type="Proteomes" id="UP000008311">
    <property type="component" value="Unassembled WGS sequence"/>
</dbReference>
<accession>B9RVE5</accession>
<dbReference type="EMBL" id="EQ973820">
    <property type="protein sequence ID" value="EEF44646.1"/>
    <property type="molecule type" value="Genomic_DNA"/>
</dbReference>
<keyword evidence="2" id="KW-1185">Reference proteome</keyword>
<proteinExistence type="predicted"/>
<protein>
    <submittedName>
        <fullName evidence="1">Uncharacterized protein</fullName>
    </submittedName>
</protein>
<dbReference type="InParanoid" id="B9RVE5"/>
<name>B9RVE5_RICCO</name>
<gene>
    <name evidence="1" type="ORF">RCOM_1134570</name>
</gene>
<reference evidence="2" key="1">
    <citation type="journal article" date="2010" name="Nat. Biotechnol.">
        <title>Draft genome sequence of the oilseed species Ricinus communis.</title>
        <authorList>
            <person name="Chan A.P."/>
            <person name="Crabtree J."/>
            <person name="Zhao Q."/>
            <person name="Lorenzi H."/>
            <person name="Orvis J."/>
            <person name="Puiu D."/>
            <person name="Melake-Berhan A."/>
            <person name="Jones K.M."/>
            <person name="Redman J."/>
            <person name="Chen G."/>
            <person name="Cahoon E.B."/>
            <person name="Gedil M."/>
            <person name="Stanke M."/>
            <person name="Haas B.J."/>
            <person name="Wortman J.R."/>
            <person name="Fraser-Liggett C.M."/>
            <person name="Ravel J."/>
            <person name="Rabinowicz P.D."/>
        </authorList>
    </citation>
    <scope>NUCLEOTIDE SEQUENCE [LARGE SCALE GENOMIC DNA]</scope>
    <source>
        <strain evidence="2">cv. Hale</strain>
    </source>
</reference>
<evidence type="ECO:0000313" key="1">
    <source>
        <dbReference type="EMBL" id="EEF44646.1"/>
    </source>
</evidence>
<organism evidence="1 2">
    <name type="scientific">Ricinus communis</name>
    <name type="common">Castor bean</name>
    <dbReference type="NCBI Taxonomy" id="3988"/>
    <lineage>
        <taxon>Eukaryota</taxon>
        <taxon>Viridiplantae</taxon>
        <taxon>Streptophyta</taxon>
        <taxon>Embryophyta</taxon>
        <taxon>Tracheophyta</taxon>
        <taxon>Spermatophyta</taxon>
        <taxon>Magnoliopsida</taxon>
        <taxon>eudicotyledons</taxon>
        <taxon>Gunneridae</taxon>
        <taxon>Pentapetalae</taxon>
        <taxon>rosids</taxon>
        <taxon>fabids</taxon>
        <taxon>Malpighiales</taxon>
        <taxon>Euphorbiaceae</taxon>
        <taxon>Acalyphoideae</taxon>
        <taxon>Acalypheae</taxon>
        <taxon>Ricinus</taxon>
    </lineage>
</organism>
<evidence type="ECO:0000313" key="2">
    <source>
        <dbReference type="Proteomes" id="UP000008311"/>
    </source>
</evidence>
<dbReference type="AlphaFoldDB" id="B9RVE5"/>
<sequence>MTESIRNIALQAGNKFRSNVCDYEGVYCAQALDNMTERTNAGINLNHGDMAVYLRRNLGW</sequence>